<dbReference type="InterPro" id="IPR036770">
    <property type="entry name" value="Ankyrin_rpt-contain_sf"/>
</dbReference>
<evidence type="ECO:0000259" key="4">
    <source>
        <dbReference type="Pfam" id="PF22939"/>
    </source>
</evidence>
<dbReference type="SMART" id="SM00248">
    <property type="entry name" value="ANK"/>
    <property type="match status" value="19"/>
</dbReference>
<keyword evidence="2 3" id="KW-0040">ANK repeat</keyword>
<dbReference type="InterPro" id="IPR056884">
    <property type="entry name" value="NPHP3-like_N"/>
</dbReference>
<dbReference type="SUPFAM" id="SSF52540">
    <property type="entry name" value="P-loop containing nucleoside triphosphate hydrolases"/>
    <property type="match status" value="1"/>
</dbReference>
<dbReference type="InterPro" id="IPR054471">
    <property type="entry name" value="GPIID_WHD"/>
</dbReference>
<evidence type="ECO:0000313" key="6">
    <source>
        <dbReference type="EMBL" id="QBZ54879.1"/>
    </source>
</evidence>
<dbReference type="Gene3D" id="1.25.40.20">
    <property type="entry name" value="Ankyrin repeat-containing domain"/>
    <property type="match status" value="5"/>
</dbReference>
<proteinExistence type="predicted"/>
<feature type="repeat" description="ANK" evidence="3">
    <location>
        <begin position="897"/>
        <end position="929"/>
    </location>
</feature>
<evidence type="ECO:0000256" key="2">
    <source>
        <dbReference type="ARBA" id="ARBA00023043"/>
    </source>
</evidence>
<feature type="repeat" description="ANK" evidence="3">
    <location>
        <begin position="1422"/>
        <end position="1454"/>
    </location>
</feature>
<feature type="repeat" description="ANK" evidence="3">
    <location>
        <begin position="636"/>
        <end position="668"/>
    </location>
</feature>
<dbReference type="InterPro" id="IPR002110">
    <property type="entry name" value="Ankyrin_rpt"/>
</dbReference>
<sequence>MADPPSIATGVADLLSLATGITKLSNDIIPDIRSAHSVQKQYLGEISALADVLSQAKEAAARTVEDHKGSPSHPGAELPQIVTDDCMKELDSLRLELATPSQHVFEPIVEERLREHIEELQRLRGLFSKFIAAVAEKSTSKSSTHGKVTNLNLQQNRCELQEWIKSPKRASISASTALPGTGAWFLESDTFQDWTHDKGSSRQLWCHGPPGVGKSVLASIVLQHLVDNAKEEGQLVLHYFCNFASRKTQTKEAIWRSLLDQVIMDGDSTVVEALIAFSCQQPETKTASLNDLTKIWNGVLSGQGFVLVIDGPDELETPMVLKGVLAPFIKTNCRIMVTSRDIPEVRSALPLASIQEILPDPDNLETYVLGRFAENGVDELLEHHPSLKAEIVEQSNGNFLLGKMLVNQILELATANEIKKALRSCPTHLEAAFEATLERISAQPKSRSALAHRALNWIASAERPLLASELIHGLAVDQEAKSMADKDMVSTETIVRVCGGLVVLNPQDGSLSLFHATVYTWLRSRGLTRTHEDIAGACLIYIFASLHAREPAPSIEETESRMRNHPFLAYATQHWRAHVHHVMDIGPPGTHSKIQAMIENFIGNPTLSFNAFQVAYLGNPSRDLAPRAAAFDTKPTGQTPIHYAAFWDLPNKIPEMLHAGFDINALDSQSRTALHWATSAQNEAVVRAILQAGAEVNLQDSAGWTPLFWAALHGDVQTVKLLLDSNATHLHRDAHGWTALRYAASRHHLPVITLFLKHQSKTKAAVRQLPLHRLDSFTLQQISPPDRGLLEEVADMRLDRDDAGRDDLLEILTSGTLEVDDLWSSWSSDQPVGNIWRILNKGEGMYYKHHRRPLFGKTSDRPQAYPQVGLLRSAIRDGQLAVVRFLLALGVELDDHHQQSLLHLAALRKDPGFAEALIQFGADVDPKDHNNMTPLQRALADGFEETVRVLVTRGADVNMRGVPCRIDAARCPPLVLALGRKCKEDEKIRLVRLLLEHGARVDMGMLRTPNFKARKFFHRGFGSRFGFDTAGMTTVHYAAQTRNPALIKLVIGAGADPKALDEFGRTVVHHFAYGYSKPTSKDPEATTADRTSLESISNALRLLLQECGMEYLNRTAKWTASCHALRDGAHSFITMETEHSPLSVAASVADWRMAEALRGLGARLQTNIPLDPILLKAVDESEVDMVELLLQHGAEFFEGGGIQRYPDWVSLFRELNKAGPQGLPRFQAMIRHLQASGLDLNTEVTGDPLFHYLATMVSHSPQAAQILLDLGVNPYIPDKRGIDAFLITALSHKEAVLKILLEHARTHPDETHWTRHLPREGSTPEAYGMQVQEICKALYAAGLIDNKYSTDSVIDRLFDTGTLLHEATGELIRALLQNHANPNIANANAQWPIHVASRRGNTVMVDILMGLDGAEADILDGKDRSPLHHAALNGHAETAEALLRHGAKASLVDSHGFYPLHLAVWKNHLRIAQTLLCAHPQAALGQTLSMPMDFDRDRPSGLYAGERWRATPLHIAAMKGNADMVRLIVGAVEQSTEMDVGVLVRLRTDEESTLHQVKAAGPTALHMVLDTGPFYGQRAEPLSEPRLEIAKILMDHGADVAGVADHLYLKDVLRFREFLDLWDRLRVGVGSDVAVR</sequence>
<name>A0A4P7MXY4_PYROR</name>
<dbReference type="PROSITE" id="PS50088">
    <property type="entry name" value="ANK_REPEAT"/>
    <property type="match status" value="7"/>
</dbReference>
<feature type="domain" description="GPI inositol-deacylase winged helix" evidence="4">
    <location>
        <begin position="448"/>
        <end position="527"/>
    </location>
</feature>
<accession>A0A4P7MXY4</accession>
<feature type="repeat" description="ANK" evidence="3">
    <location>
        <begin position="702"/>
        <end position="734"/>
    </location>
</feature>
<dbReference type="Pfam" id="PF00023">
    <property type="entry name" value="Ank"/>
    <property type="match status" value="1"/>
</dbReference>
<gene>
    <name evidence="6" type="ORF">PoMZ_10589</name>
</gene>
<evidence type="ECO:0000256" key="3">
    <source>
        <dbReference type="PROSITE-ProRule" id="PRU00023"/>
    </source>
</evidence>
<feature type="repeat" description="ANK" evidence="3">
    <location>
        <begin position="669"/>
        <end position="701"/>
    </location>
</feature>
<dbReference type="Gene3D" id="3.40.50.300">
    <property type="entry name" value="P-loop containing nucleotide triphosphate hydrolases"/>
    <property type="match status" value="1"/>
</dbReference>
<dbReference type="Pfam" id="PF12796">
    <property type="entry name" value="Ank_2"/>
    <property type="match status" value="3"/>
</dbReference>
<organism evidence="6 7">
    <name type="scientific">Pyricularia oryzae</name>
    <name type="common">Rice blast fungus</name>
    <name type="synonym">Magnaporthe oryzae</name>
    <dbReference type="NCBI Taxonomy" id="318829"/>
    <lineage>
        <taxon>Eukaryota</taxon>
        <taxon>Fungi</taxon>
        <taxon>Dikarya</taxon>
        <taxon>Ascomycota</taxon>
        <taxon>Pezizomycotina</taxon>
        <taxon>Sordariomycetes</taxon>
        <taxon>Sordariomycetidae</taxon>
        <taxon>Magnaporthales</taxon>
        <taxon>Pyriculariaceae</taxon>
        <taxon>Pyricularia</taxon>
    </lineage>
</organism>
<feature type="domain" description="Nephrocystin 3-like N-terminal" evidence="5">
    <location>
        <begin position="180"/>
        <end position="340"/>
    </location>
</feature>
<dbReference type="PANTHER" id="PTHR24198">
    <property type="entry name" value="ANKYRIN REPEAT AND PROTEIN KINASE DOMAIN-CONTAINING PROTEIN"/>
    <property type="match status" value="1"/>
</dbReference>
<dbReference type="PANTHER" id="PTHR24198:SF165">
    <property type="entry name" value="ANKYRIN REPEAT-CONTAINING PROTEIN-RELATED"/>
    <property type="match status" value="1"/>
</dbReference>
<keyword evidence="1" id="KW-0677">Repeat</keyword>
<protein>
    <submittedName>
        <fullName evidence="6">Uncharacterized protein</fullName>
    </submittedName>
</protein>
<dbReference type="EMBL" id="CP034204">
    <property type="protein sequence ID" value="QBZ54879.1"/>
    <property type="molecule type" value="Genomic_DNA"/>
</dbReference>
<feature type="repeat" description="ANK" evidence="3">
    <location>
        <begin position="1030"/>
        <end position="1062"/>
    </location>
</feature>
<evidence type="ECO:0000313" key="7">
    <source>
        <dbReference type="Proteomes" id="UP000294847"/>
    </source>
</evidence>
<evidence type="ECO:0000259" key="5">
    <source>
        <dbReference type="Pfam" id="PF24883"/>
    </source>
</evidence>
<dbReference type="SUPFAM" id="SSF48403">
    <property type="entry name" value="Ankyrin repeat"/>
    <property type="match status" value="3"/>
</dbReference>
<evidence type="ECO:0000256" key="1">
    <source>
        <dbReference type="ARBA" id="ARBA00022737"/>
    </source>
</evidence>
<dbReference type="PROSITE" id="PS50297">
    <property type="entry name" value="ANK_REP_REGION"/>
    <property type="match status" value="6"/>
</dbReference>
<dbReference type="Pfam" id="PF22939">
    <property type="entry name" value="WHD_GPIID"/>
    <property type="match status" value="1"/>
</dbReference>
<dbReference type="InterPro" id="IPR027417">
    <property type="entry name" value="P-loop_NTPase"/>
</dbReference>
<reference evidence="6 7" key="1">
    <citation type="journal article" date="2019" name="Mol. Biol. Evol.">
        <title>Blast fungal genomes show frequent chromosomal changes, gene gains and losses, and effector gene turnover.</title>
        <authorList>
            <person name="Gomez Luciano L.B."/>
            <person name="Jason Tsai I."/>
            <person name="Chuma I."/>
            <person name="Tosa Y."/>
            <person name="Chen Y.H."/>
            <person name="Li J.Y."/>
            <person name="Li M.Y."/>
            <person name="Jade Lu M.Y."/>
            <person name="Nakayashiki H."/>
            <person name="Li W.H."/>
        </authorList>
    </citation>
    <scope>NUCLEOTIDE SEQUENCE [LARGE SCALE GENOMIC DNA]</scope>
    <source>
        <strain evidence="6">MZ5-1-6</strain>
    </source>
</reference>
<feature type="repeat" description="ANK" evidence="3">
    <location>
        <begin position="930"/>
        <end position="962"/>
    </location>
</feature>
<dbReference type="Pfam" id="PF24883">
    <property type="entry name" value="NPHP3_N"/>
    <property type="match status" value="1"/>
</dbReference>
<dbReference type="Proteomes" id="UP000294847">
    <property type="component" value="Chromosome 1"/>
</dbReference>